<sequence length="266" mass="29420">MTIVTGKRILAVITGASRGIGKQIAISMASDCAPESAFVLLARNAQLLEQVKAEIRELNIKAKVAVIIADFSSDKPIEKLEETIKTLTQGEQIEAKFIFHNAGTIGDVAKSASDLTNTQDWHEYLHINLISMIALNCQLYKILSEINDLKTIVVNTTSLAALQPISSFTQYCVGKAAREAYFRNFALETESRVLNYSPGPVETDMITEIGKSSFDPQIREMFSPTSTHSTDSHRKRLSPKETVSKLIAIIDKNEFENGGRVDYFDS</sequence>
<protein>
    <submittedName>
        <fullName evidence="2">Sepiapterin reductase</fullName>
    </submittedName>
</protein>
<accession>A0AC34FV03</accession>
<evidence type="ECO:0000313" key="1">
    <source>
        <dbReference type="Proteomes" id="UP000887579"/>
    </source>
</evidence>
<evidence type="ECO:0000313" key="2">
    <source>
        <dbReference type="WBParaSite" id="ES5_v2.g21129.t1"/>
    </source>
</evidence>
<proteinExistence type="predicted"/>
<reference evidence="2" key="1">
    <citation type="submission" date="2022-11" db="UniProtKB">
        <authorList>
            <consortium name="WormBaseParasite"/>
        </authorList>
    </citation>
    <scope>IDENTIFICATION</scope>
</reference>
<name>A0AC34FV03_9BILA</name>
<organism evidence="1 2">
    <name type="scientific">Panagrolaimus sp. ES5</name>
    <dbReference type="NCBI Taxonomy" id="591445"/>
    <lineage>
        <taxon>Eukaryota</taxon>
        <taxon>Metazoa</taxon>
        <taxon>Ecdysozoa</taxon>
        <taxon>Nematoda</taxon>
        <taxon>Chromadorea</taxon>
        <taxon>Rhabditida</taxon>
        <taxon>Tylenchina</taxon>
        <taxon>Panagrolaimomorpha</taxon>
        <taxon>Panagrolaimoidea</taxon>
        <taxon>Panagrolaimidae</taxon>
        <taxon>Panagrolaimus</taxon>
    </lineage>
</organism>
<dbReference type="WBParaSite" id="ES5_v2.g21129.t1">
    <property type="protein sequence ID" value="ES5_v2.g21129.t1"/>
    <property type="gene ID" value="ES5_v2.g21129"/>
</dbReference>
<dbReference type="Proteomes" id="UP000887579">
    <property type="component" value="Unplaced"/>
</dbReference>